<dbReference type="GO" id="GO:0055085">
    <property type="term" value="P:transmembrane transport"/>
    <property type="evidence" value="ECO:0007669"/>
    <property type="project" value="InterPro"/>
</dbReference>
<name>A0A4R9AEK6_9MICO</name>
<gene>
    <name evidence="9" type="ORF">E3T39_08850</name>
</gene>
<accession>A0A4R9AEK6</accession>
<dbReference type="AlphaFoldDB" id="A0A4R9AEK6"/>
<keyword evidence="5 7" id="KW-1133">Transmembrane helix</keyword>
<evidence type="ECO:0000313" key="10">
    <source>
        <dbReference type="Proteomes" id="UP000298170"/>
    </source>
</evidence>
<evidence type="ECO:0000256" key="5">
    <source>
        <dbReference type="ARBA" id="ARBA00022989"/>
    </source>
</evidence>
<feature type="domain" description="ABC transmembrane type-1" evidence="8">
    <location>
        <begin position="84"/>
        <end position="268"/>
    </location>
</feature>
<keyword evidence="4 7" id="KW-0812">Transmembrane</keyword>
<evidence type="ECO:0000256" key="2">
    <source>
        <dbReference type="ARBA" id="ARBA00022448"/>
    </source>
</evidence>
<dbReference type="Gene3D" id="1.10.3720.10">
    <property type="entry name" value="MetI-like"/>
    <property type="match status" value="1"/>
</dbReference>
<dbReference type="SUPFAM" id="SSF161098">
    <property type="entry name" value="MetI-like"/>
    <property type="match status" value="1"/>
</dbReference>
<feature type="transmembrane region" description="Helical" evidence="7">
    <location>
        <begin position="33"/>
        <end position="56"/>
    </location>
</feature>
<dbReference type="RefSeq" id="WP_134514514.1">
    <property type="nucleotide sequence ID" value="NZ_SOHJ01000009.1"/>
</dbReference>
<proteinExistence type="inferred from homology"/>
<evidence type="ECO:0000256" key="3">
    <source>
        <dbReference type="ARBA" id="ARBA00022475"/>
    </source>
</evidence>
<reference evidence="9 10" key="1">
    <citation type="submission" date="2019-03" db="EMBL/GenBank/DDBJ databases">
        <title>Genomics of glacier-inhabiting Cryobacterium strains.</title>
        <authorList>
            <person name="Liu Q."/>
            <person name="Xin Y.-H."/>
        </authorList>
    </citation>
    <scope>NUCLEOTIDE SEQUENCE [LARGE SCALE GENOMIC DNA]</scope>
    <source>
        <strain evidence="9 10">Sr39</strain>
    </source>
</reference>
<dbReference type="PANTHER" id="PTHR30151">
    <property type="entry name" value="ALKANE SULFONATE ABC TRANSPORTER-RELATED, MEMBRANE SUBUNIT"/>
    <property type="match status" value="1"/>
</dbReference>
<dbReference type="GO" id="GO:0005886">
    <property type="term" value="C:plasma membrane"/>
    <property type="evidence" value="ECO:0007669"/>
    <property type="project" value="UniProtKB-SubCell"/>
</dbReference>
<dbReference type="PROSITE" id="PS50928">
    <property type="entry name" value="ABC_TM1"/>
    <property type="match status" value="1"/>
</dbReference>
<evidence type="ECO:0000313" key="9">
    <source>
        <dbReference type="EMBL" id="TFD59793.1"/>
    </source>
</evidence>
<feature type="transmembrane region" description="Helical" evidence="7">
    <location>
        <begin position="150"/>
        <end position="169"/>
    </location>
</feature>
<dbReference type="Proteomes" id="UP000298170">
    <property type="component" value="Unassembled WGS sequence"/>
</dbReference>
<evidence type="ECO:0000256" key="6">
    <source>
        <dbReference type="ARBA" id="ARBA00023136"/>
    </source>
</evidence>
<dbReference type="InterPro" id="IPR035906">
    <property type="entry name" value="MetI-like_sf"/>
</dbReference>
<feature type="transmembrane region" description="Helical" evidence="7">
    <location>
        <begin position="247"/>
        <end position="267"/>
    </location>
</feature>
<keyword evidence="10" id="KW-1185">Reference proteome</keyword>
<feature type="transmembrane region" description="Helical" evidence="7">
    <location>
        <begin position="124"/>
        <end position="144"/>
    </location>
</feature>
<dbReference type="Pfam" id="PF00528">
    <property type="entry name" value="BPD_transp_1"/>
    <property type="match status" value="1"/>
</dbReference>
<dbReference type="OrthoDB" id="7274389at2"/>
<keyword evidence="6 7" id="KW-0472">Membrane</keyword>
<evidence type="ECO:0000256" key="1">
    <source>
        <dbReference type="ARBA" id="ARBA00004651"/>
    </source>
</evidence>
<dbReference type="CDD" id="cd06261">
    <property type="entry name" value="TM_PBP2"/>
    <property type="match status" value="1"/>
</dbReference>
<dbReference type="InterPro" id="IPR000515">
    <property type="entry name" value="MetI-like"/>
</dbReference>
<keyword evidence="3" id="KW-1003">Cell membrane</keyword>
<evidence type="ECO:0000259" key="8">
    <source>
        <dbReference type="PROSITE" id="PS50928"/>
    </source>
</evidence>
<feature type="transmembrane region" description="Helical" evidence="7">
    <location>
        <begin position="190"/>
        <end position="209"/>
    </location>
</feature>
<keyword evidence="2 7" id="KW-0813">Transport</keyword>
<sequence>MTVTEGISGRVTELDQAIDQEFKREQRLRARDLGLAVITPIVLLALWELAAATGVLDARLFSPPSAIGERGAEMVADGSLAVHIWATVGRLAFGFIAGSILGVFAGLIMGVVRPIRAALGPTFTALYALPKIAILPLLLLIFGLTETPKILAVAISVFFVVQINTLAGIMQIDSRILETARAYKATGVRLFVNVLLPAAAPAIMTGLRVAAGMSVIVVTAVEFVASNNGLGYLIWNSWQLFQPATMFVGLIVVSVIGAVVTGLIILLERALLPWRNSNSPKKKETKK</sequence>
<dbReference type="PANTHER" id="PTHR30151:SF0">
    <property type="entry name" value="ABC TRANSPORTER PERMEASE PROTEIN MJ0413-RELATED"/>
    <property type="match status" value="1"/>
</dbReference>
<comment type="similarity">
    <text evidence="7">Belongs to the binding-protein-dependent transport system permease family.</text>
</comment>
<organism evidence="9 10">
    <name type="scientific">Cryobacterium suzukii</name>
    <dbReference type="NCBI Taxonomy" id="1259198"/>
    <lineage>
        <taxon>Bacteria</taxon>
        <taxon>Bacillati</taxon>
        <taxon>Actinomycetota</taxon>
        <taxon>Actinomycetes</taxon>
        <taxon>Micrococcales</taxon>
        <taxon>Microbacteriaceae</taxon>
        <taxon>Cryobacterium</taxon>
    </lineage>
</organism>
<comment type="caution">
    <text evidence="9">The sequence shown here is derived from an EMBL/GenBank/DDBJ whole genome shotgun (WGS) entry which is preliminary data.</text>
</comment>
<evidence type="ECO:0000256" key="7">
    <source>
        <dbReference type="RuleBase" id="RU363032"/>
    </source>
</evidence>
<dbReference type="EMBL" id="SOHJ01000009">
    <property type="protein sequence ID" value="TFD59793.1"/>
    <property type="molecule type" value="Genomic_DNA"/>
</dbReference>
<protein>
    <submittedName>
        <fullName evidence="9">ABC transporter permease</fullName>
    </submittedName>
</protein>
<evidence type="ECO:0000256" key="4">
    <source>
        <dbReference type="ARBA" id="ARBA00022692"/>
    </source>
</evidence>
<feature type="transmembrane region" description="Helical" evidence="7">
    <location>
        <begin position="91"/>
        <end position="112"/>
    </location>
</feature>
<comment type="subcellular location">
    <subcellularLocation>
        <location evidence="1 7">Cell membrane</location>
        <topology evidence="1 7">Multi-pass membrane protein</topology>
    </subcellularLocation>
</comment>